<dbReference type="Proteomes" id="UP000001424">
    <property type="component" value="Chromosome"/>
</dbReference>
<evidence type="ECO:0008006" key="5">
    <source>
        <dbReference type="Google" id="ProtNLM"/>
    </source>
</evidence>
<keyword evidence="2" id="KW-1133">Transmembrane helix</keyword>
<organism evidence="3 4">
    <name type="scientific">Chromobacterium violaceum (strain ATCC 12472 / DSM 30191 / JCM 1249 / CCUG 213 / NBRC 12614 / NCIMB 9131 / NCTC 9757 / MK)</name>
    <dbReference type="NCBI Taxonomy" id="243365"/>
    <lineage>
        <taxon>Bacteria</taxon>
        <taxon>Pseudomonadati</taxon>
        <taxon>Pseudomonadota</taxon>
        <taxon>Betaproteobacteria</taxon>
        <taxon>Neisseriales</taxon>
        <taxon>Chromobacteriaceae</taxon>
        <taxon>Chromobacterium</taxon>
    </lineage>
</organism>
<dbReference type="AlphaFoldDB" id="Q7NTE0"/>
<gene>
    <name evidence="3" type="ordered locus">CV_3118</name>
</gene>
<evidence type="ECO:0000313" key="3">
    <source>
        <dbReference type="EMBL" id="AAQ60785.1"/>
    </source>
</evidence>
<feature type="compositionally biased region" description="Acidic residues" evidence="1">
    <location>
        <begin position="85"/>
        <end position="95"/>
    </location>
</feature>
<protein>
    <recommendedName>
        <fullName evidence="5">TonB C-terminal domain-containing protein</fullName>
    </recommendedName>
</protein>
<sequence>MGPVFDGGLRGAGRGMRRWNTTERLLLALWLSLLVHAALLWLPLRPGQWSGWHEALRVRLRGEPAPAAAEPPPIAPPLAEAPQPEQDDMPPEDIGDDRLRLGADIYYPARELDQLAQERGRIALPDVVLSGSTQPIEVLVFIGAGGRVDAVRFEGEVNAKLADAVAPVFRGADYQPARKDGRAVKSYKRIRIEPQTEAAPPPLSH</sequence>
<accession>Q7NTE0</accession>
<feature type="transmembrane region" description="Helical" evidence="2">
    <location>
        <begin position="25"/>
        <end position="44"/>
    </location>
</feature>
<name>Q7NTE0_CHRVO</name>
<evidence type="ECO:0000313" key="4">
    <source>
        <dbReference type="Proteomes" id="UP000001424"/>
    </source>
</evidence>
<dbReference type="STRING" id="243365.CV_3118"/>
<proteinExistence type="predicted"/>
<keyword evidence="2" id="KW-0472">Membrane</keyword>
<evidence type="ECO:0000256" key="2">
    <source>
        <dbReference type="SAM" id="Phobius"/>
    </source>
</evidence>
<reference evidence="3 4" key="1">
    <citation type="journal article" date="2003" name="Proc. Natl. Acad. Sci. U.S.A.">
        <title>The complete genome sequence of Chromobacterium violaceum reveals remarkable and exploitable bacterial adaptability.</title>
        <authorList>
            <person name="Vasconcelos A.T.R."/>
            <person name="de Almeida D.F."/>
            <person name="Almeida F.C."/>
            <person name="de Almeida L.G.P."/>
            <person name="de Almeida R."/>
            <person name="Goncalves J.A.A."/>
            <person name="Andrade E.M."/>
            <person name="Antonio R.V."/>
            <person name="Araripe J."/>
            <person name="de Araujo M.F.F."/>
            <person name="Filho S.A."/>
            <person name="Azevedo V."/>
            <person name="Batista A.J."/>
            <person name="Bataus L.A.M."/>
            <person name="Batista J.S."/>
            <person name="Belo A."/>
            <person name="vander Berg C."/>
            <person name="Blamey J."/>
            <person name="Bogo M."/>
            <person name="Bonato S."/>
            <person name="Bordignon J."/>
            <person name="Brito C.A."/>
            <person name="Brocchi M."/>
            <person name="Burity H.A."/>
            <person name="Camargo A.A."/>
            <person name="Cardoso D.D.P."/>
            <person name="Carneiro N.P."/>
            <person name="Carraro D.M."/>
            <person name="Carvalho C.M.B."/>
            <person name="Cascardo J.C.M."/>
            <person name="Cavada B.S."/>
            <person name="Chueire L.M.O."/>
            <person name="Pasa T.B.C."/>
            <person name="Duran N."/>
            <person name="Fagundes N."/>
            <person name="Falcao C.L."/>
            <person name="Fantinatti F."/>
            <person name="Farias I.P."/>
            <person name="Felipe M.S.S."/>
            <person name="Ferrari L.P."/>
            <person name="Ferro J.A."/>
            <person name="Ferro M.I.T."/>
            <person name="Franco G.R."/>
            <person name="Freitas N.S.A."/>
            <person name="Furlan L.R."/>
            <person name="Gazzinelli R.T."/>
            <person name="Gomes E.A."/>
            <person name="Goncalves P.R."/>
            <person name="Grangeiro T.B."/>
            <person name="Grattapaglia D."/>
            <person name="Grisard E.C."/>
            <person name="Guimaraes C.T."/>
            <person name="Hanna E.S."/>
            <person name="Hungria M."/>
            <person name="Jardim S.N."/>
            <person name="Laurino J."/>
            <person name="Leoi L.C.T."/>
            <person name="Fassarella L."/>
            <person name="Lima A."/>
            <person name="Loureiro M.F."/>
            <person name="Lyra M.C.P."/>
            <person name="Macedo M."/>
            <person name="Madeira H.M.F."/>
            <person name="Manfio G.P."/>
            <person name="Maranhao A.Q."/>
            <person name="Martins W.S."/>
            <person name="di Mauro S.M.Z."/>
            <person name="de Medeiros S.R.B."/>
            <person name="Meissner R.D.V."/>
            <person name="Menck C.F.M."/>
            <person name="Moreira M.A.M."/>
            <person name="Nascimento F.F."/>
            <person name="Nicolas M.F."/>
            <person name="Oliveira J.G."/>
            <person name="Oliveira S.C."/>
            <person name="Paixao R.F.C."/>
            <person name="Parente J.A."/>
            <person name="Pedrosa F.O."/>
            <person name="Pena S.J.D."/>
            <person name="Perreira J.O."/>
            <person name="Perreira M."/>
            <person name="Pinto L.S.R.C."/>
            <person name="Pinto L.S."/>
            <person name="Porto J.I.R."/>
            <person name="Potrich D.P."/>
            <person name="Neto C.E.R."/>
            <person name="Reis A.M.M."/>
            <person name="Rigo L.U."/>
            <person name="Rondinelli E."/>
            <person name="dos Santos E.B.P."/>
            <person name="Santos F.R."/>
            <person name="Schneider M.P.C."/>
            <person name="Seuanez H.N."/>
            <person name="Silva A.M.R."/>
            <person name="da Silva A.L.C."/>
            <person name="Silva D.W."/>
            <person name="Silva R."/>
            <person name="Simoes I.C."/>
            <person name="Simon D."/>
            <person name="Soares C.M.A."/>
            <person name="Soares R.B.A."/>
            <person name="Souza E.M."/>
            <person name="Souza K.R.L."/>
            <person name="Souza R.C."/>
            <person name="Steffens M.B.R."/>
            <person name="Steindel M."/>
            <person name="Teixeira S.R."/>
            <person name="Urmenyi T."/>
            <person name="Vettore A."/>
            <person name="Wassem R."/>
            <person name="Zaha A."/>
            <person name="Simpson A.J.G."/>
        </authorList>
    </citation>
    <scope>NUCLEOTIDE SEQUENCE [LARGE SCALE GENOMIC DNA]</scope>
    <source>
        <strain evidence="4">ATCC 12472 / DSM 30191 / JCM 1249 / NBRC 12614 / NCIMB 9131 / NCTC 9757</strain>
    </source>
</reference>
<feature type="region of interest" description="Disordered" evidence="1">
    <location>
        <begin position="64"/>
        <end position="95"/>
    </location>
</feature>
<dbReference type="KEGG" id="cvi:CV_3118"/>
<dbReference type="EMBL" id="AE016825">
    <property type="protein sequence ID" value="AAQ60785.1"/>
    <property type="molecule type" value="Genomic_DNA"/>
</dbReference>
<keyword evidence="2" id="KW-0812">Transmembrane</keyword>
<evidence type="ECO:0000256" key="1">
    <source>
        <dbReference type="SAM" id="MobiDB-lite"/>
    </source>
</evidence>
<dbReference type="HOGENOM" id="CLU_1335574_0_0_4"/>
<keyword evidence="4" id="KW-1185">Reference proteome</keyword>